<evidence type="ECO:0000313" key="4">
    <source>
        <dbReference type="EMBL" id="RTG88999.1"/>
    </source>
</evidence>
<sequence>MCKAGFAGDDASRAASPSIVGGTRHQGVIVGMDRKDSYVGDDARSKYQVEHGIVTKWGDMEKI</sequence>
<dbReference type="Pfam" id="PF00022">
    <property type="entry name" value="Actin"/>
    <property type="match status" value="1"/>
</dbReference>
<evidence type="ECO:0000256" key="2">
    <source>
        <dbReference type="ARBA" id="ARBA00006752"/>
    </source>
</evidence>
<dbReference type="EMBL" id="QMKO01001534">
    <property type="protein sequence ID" value="RTG88999.1"/>
    <property type="molecule type" value="Genomic_DNA"/>
</dbReference>
<reference evidence="4 5" key="1">
    <citation type="journal article" date="2019" name="PLoS Pathog.">
        <title>Genome sequence of the bovine parasite Schistosoma bovis Tanzania.</title>
        <authorList>
            <person name="Oey H."/>
            <person name="Zakrzewski M."/>
            <person name="Gobert G."/>
            <person name="Gravermann K."/>
            <person name="Stoye J."/>
            <person name="Jones M."/>
            <person name="Mcmanus D."/>
            <person name="Krause L."/>
        </authorList>
    </citation>
    <scope>NUCLEOTIDE SEQUENCE [LARGE SCALE GENOMIC DNA]</scope>
    <source>
        <strain evidence="4 5">TAN1997</strain>
    </source>
</reference>
<dbReference type="PRINTS" id="PR00190">
    <property type="entry name" value="ACTIN"/>
</dbReference>
<keyword evidence="5" id="KW-1185">Reference proteome</keyword>
<dbReference type="InterPro" id="IPR004000">
    <property type="entry name" value="Actin"/>
</dbReference>
<name>A0A430QMR3_SCHBO</name>
<organism evidence="4 5">
    <name type="scientific">Schistosoma bovis</name>
    <name type="common">Blood fluke</name>
    <dbReference type="NCBI Taxonomy" id="6184"/>
    <lineage>
        <taxon>Eukaryota</taxon>
        <taxon>Metazoa</taxon>
        <taxon>Spiralia</taxon>
        <taxon>Lophotrochozoa</taxon>
        <taxon>Platyhelminthes</taxon>
        <taxon>Trematoda</taxon>
        <taxon>Digenea</taxon>
        <taxon>Strigeidida</taxon>
        <taxon>Schistosomatoidea</taxon>
        <taxon>Schistosomatidae</taxon>
        <taxon>Schistosoma</taxon>
    </lineage>
</organism>
<dbReference type="InterPro" id="IPR043129">
    <property type="entry name" value="ATPase_NBD"/>
</dbReference>
<evidence type="ECO:0000256" key="1">
    <source>
        <dbReference type="ARBA" id="ARBA00003520"/>
    </source>
</evidence>
<evidence type="ECO:0000313" key="5">
    <source>
        <dbReference type="Proteomes" id="UP000290809"/>
    </source>
</evidence>
<dbReference type="SUPFAM" id="SSF53067">
    <property type="entry name" value="Actin-like ATPase domain"/>
    <property type="match status" value="1"/>
</dbReference>
<dbReference type="STRING" id="6184.A0A430QMR3"/>
<comment type="similarity">
    <text evidence="2">Belongs to the actin family.</text>
</comment>
<dbReference type="Gene3D" id="3.30.420.40">
    <property type="match status" value="1"/>
</dbReference>
<dbReference type="AlphaFoldDB" id="A0A430QMR3"/>
<dbReference type="Proteomes" id="UP000290809">
    <property type="component" value="Unassembled WGS sequence"/>
</dbReference>
<dbReference type="FunFam" id="3.30.420.40:FF:000050">
    <property type="entry name" value="Actin, alpha skeletal muscle"/>
    <property type="match status" value="1"/>
</dbReference>
<comment type="caution">
    <text evidence="4">The sequence shown here is derived from an EMBL/GenBank/DDBJ whole genome shotgun (WGS) entry which is preliminary data.</text>
</comment>
<protein>
    <submittedName>
        <fullName evidence="4">Actin beta/gamma 1</fullName>
    </submittedName>
</protein>
<proteinExistence type="inferred from homology"/>
<comment type="function">
    <text evidence="1">Actins are highly conserved proteins that are involved in various types of cell motility and are ubiquitously expressed in all eukaryotic cells.</text>
</comment>
<feature type="region of interest" description="Disordered" evidence="3">
    <location>
        <begin position="1"/>
        <end position="20"/>
    </location>
</feature>
<evidence type="ECO:0000256" key="3">
    <source>
        <dbReference type="SAM" id="MobiDB-lite"/>
    </source>
</evidence>
<gene>
    <name evidence="4" type="ORF">DC041_0012267</name>
</gene>
<accession>A0A430QMR3</accession>